<dbReference type="Proteomes" id="UP001501759">
    <property type="component" value="Unassembled WGS sequence"/>
</dbReference>
<sequence length="228" mass="24249">MNRVAERVDVPHTLRVIVLQPVLEVHAPDGFALWPVDGTRPYAFLPLSGGLAPAEVGTAVMSIADCNTVEPEDGGRPPRPVDPLEGFLHGLLTMDDLFASGGLRITDTATGVTLLPGCCNGLDERRDWREVLDGDGWASFGHDPSPLAERDGDTVRLTVDAQDESSPVIEVPLGDLRRLLADAERDLDDFIRLAAGWVALHLPDHASPVISALGRALGLPVPTGPSAP</sequence>
<keyword evidence="2" id="KW-1185">Reference proteome</keyword>
<dbReference type="EMBL" id="BAABKB010000021">
    <property type="protein sequence ID" value="GAA5020915.1"/>
    <property type="molecule type" value="Genomic_DNA"/>
</dbReference>
<proteinExistence type="predicted"/>
<protein>
    <submittedName>
        <fullName evidence="1">Uncharacterized protein</fullName>
    </submittedName>
</protein>
<reference evidence="2" key="1">
    <citation type="journal article" date="2019" name="Int. J. Syst. Evol. Microbiol.">
        <title>The Global Catalogue of Microorganisms (GCM) 10K type strain sequencing project: providing services to taxonomists for standard genome sequencing and annotation.</title>
        <authorList>
            <consortium name="The Broad Institute Genomics Platform"/>
            <consortium name="The Broad Institute Genome Sequencing Center for Infectious Disease"/>
            <person name="Wu L."/>
            <person name="Ma J."/>
        </authorList>
    </citation>
    <scope>NUCLEOTIDE SEQUENCE [LARGE SCALE GENOMIC DNA]</scope>
    <source>
        <strain evidence="2">JCM 18409</strain>
    </source>
</reference>
<dbReference type="RefSeq" id="WP_345653815.1">
    <property type="nucleotide sequence ID" value="NZ_BAABKB010000021.1"/>
</dbReference>
<evidence type="ECO:0000313" key="1">
    <source>
        <dbReference type="EMBL" id="GAA5020915.1"/>
    </source>
</evidence>
<organism evidence="1 2">
    <name type="scientific">Streptomyces siamensis</name>
    <dbReference type="NCBI Taxonomy" id="1274986"/>
    <lineage>
        <taxon>Bacteria</taxon>
        <taxon>Bacillati</taxon>
        <taxon>Actinomycetota</taxon>
        <taxon>Actinomycetes</taxon>
        <taxon>Kitasatosporales</taxon>
        <taxon>Streptomycetaceae</taxon>
        <taxon>Streptomyces</taxon>
    </lineage>
</organism>
<accession>A0ABP9J6X5</accession>
<name>A0ABP9J6X5_9ACTN</name>
<comment type="caution">
    <text evidence="1">The sequence shown here is derived from an EMBL/GenBank/DDBJ whole genome shotgun (WGS) entry which is preliminary data.</text>
</comment>
<evidence type="ECO:0000313" key="2">
    <source>
        <dbReference type="Proteomes" id="UP001501759"/>
    </source>
</evidence>
<gene>
    <name evidence="1" type="ORF">GCM10023335_51200</name>
</gene>